<evidence type="ECO:0000313" key="1">
    <source>
        <dbReference type="EMBL" id="AZB18815.1"/>
    </source>
</evidence>
<protein>
    <submittedName>
        <fullName evidence="1">Uncharacterized protein</fullName>
    </submittedName>
</protein>
<evidence type="ECO:0000313" key="2">
    <source>
        <dbReference type="Proteomes" id="UP000269015"/>
    </source>
</evidence>
<dbReference type="AlphaFoldDB" id="A0AAD0YX01"/>
<dbReference type="EMBL" id="CP033930">
    <property type="protein sequence ID" value="AZB18815.1"/>
    <property type="molecule type" value="Genomic_DNA"/>
</dbReference>
<dbReference type="Proteomes" id="UP000269015">
    <property type="component" value="Chromosome"/>
</dbReference>
<organism evidence="1 2">
    <name type="scientific">Chryseobacterium indologenes</name>
    <name type="common">Flavobacterium indologenes</name>
    <dbReference type="NCBI Taxonomy" id="253"/>
    <lineage>
        <taxon>Bacteria</taxon>
        <taxon>Pseudomonadati</taxon>
        <taxon>Bacteroidota</taxon>
        <taxon>Flavobacteriia</taxon>
        <taxon>Flavobacteriales</taxon>
        <taxon>Weeksellaceae</taxon>
        <taxon>Chryseobacterium group</taxon>
        <taxon>Chryseobacterium</taxon>
    </lineage>
</organism>
<accession>A0AAD0YX01</accession>
<reference evidence="1 2" key="1">
    <citation type="submission" date="2018-11" db="EMBL/GenBank/DDBJ databases">
        <title>Proposal to divide the Flavobacteriaceae and reorganize its genera based on Amino Acid Identity values calculated from whole genome sequences.</title>
        <authorList>
            <person name="Nicholson A.C."/>
            <person name="Gulvik C.A."/>
            <person name="Whitney A.M."/>
            <person name="Humrighouse B.W."/>
            <person name="Bell M."/>
            <person name="Holmes B."/>
            <person name="Steigerwalt A.G."/>
            <person name="Villarma A."/>
            <person name="Sheth M."/>
            <person name="Batra D."/>
            <person name="Pryor J."/>
            <person name="Bernardet J.-F."/>
            <person name="Hugo C."/>
            <person name="Kampfer P."/>
            <person name="Newman J."/>
            <person name="McQuiston J.R."/>
        </authorList>
    </citation>
    <scope>NUCLEOTIDE SEQUENCE [LARGE SCALE GENOMIC DNA]</scope>
    <source>
        <strain evidence="1 2">H5559</strain>
    </source>
</reference>
<sequence>MFQSVAMSLISMGVSTGIGDIFKAGGQIANALGKTGAIIAKAGAHAIAQGALSYVQGGNFWSGALAGAFASASNDLLG</sequence>
<gene>
    <name evidence="1" type="ORF">EG352_14005</name>
</gene>
<name>A0AAD0YX01_CHRID</name>
<proteinExistence type="predicted"/>